<evidence type="ECO:0000313" key="2">
    <source>
        <dbReference type="Proteomes" id="UP000239532"/>
    </source>
</evidence>
<dbReference type="Proteomes" id="UP000239532">
    <property type="component" value="Unassembled WGS sequence"/>
</dbReference>
<reference evidence="1 2" key="1">
    <citation type="submission" date="2016-11" db="EMBL/GenBank/DDBJ databases">
        <title>Trade-off between light-utilization and light-protection in marine flavobacteria.</title>
        <authorList>
            <person name="Kumagai Y."/>
        </authorList>
    </citation>
    <scope>NUCLEOTIDE SEQUENCE [LARGE SCALE GENOMIC DNA]</scope>
    <source>
        <strain evidence="1 2">JCM 17109</strain>
    </source>
</reference>
<gene>
    <name evidence="1" type="ORF">BST86_13720</name>
</gene>
<evidence type="ECO:0000313" key="1">
    <source>
        <dbReference type="EMBL" id="PRP68072.1"/>
    </source>
</evidence>
<accession>A0A2S9WX71</accession>
<organism evidence="1 2">
    <name type="scientific">Nonlabens agnitus</name>
    <dbReference type="NCBI Taxonomy" id="870484"/>
    <lineage>
        <taxon>Bacteria</taxon>
        <taxon>Pseudomonadati</taxon>
        <taxon>Bacteroidota</taxon>
        <taxon>Flavobacteriia</taxon>
        <taxon>Flavobacteriales</taxon>
        <taxon>Flavobacteriaceae</taxon>
        <taxon>Nonlabens</taxon>
    </lineage>
</organism>
<protein>
    <recommendedName>
        <fullName evidence="3">TonB C-terminal domain-containing protein</fullName>
    </recommendedName>
</protein>
<name>A0A2S9WX71_9FLAO</name>
<sequence length="152" mass="17045">MLLSVTACKSELDKDREAAQIASKRFQELDTTTVDVYPQFKDCDELLSSSDCFYKNLHQLIKSRLSSDTLSMEIKAKDSLVAQFTVNKIGRISYDSISRCANHLDKKYLDSIMQQKFQDLPTIDSALKQGTPVSSSYLVPIVVQPVGTTLDQ</sequence>
<proteinExistence type="predicted"/>
<dbReference type="AlphaFoldDB" id="A0A2S9WX71"/>
<comment type="caution">
    <text evidence="1">The sequence shown here is derived from an EMBL/GenBank/DDBJ whole genome shotgun (WGS) entry which is preliminary data.</text>
</comment>
<evidence type="ECO:0008006" key="3">
    <source>
        <dbReference type="Google" id="ProtNLM"/>
    </source>
</evidence>
<keyword evidence="2" id="KW-1185">Reference proteome</keyword>
<dbReference type="EMBL" id="MQUC01000003">
    <property type="protein sequence ID" value="PRP68072.1"/>
    <property type="molecule type" value="Genomic_DNA"/>
</dbReference>